<dbReference type="PANTHER" id="PTHR43003:SF5">
    <property type="entry name" value="DNA-3-METHYLADENINE GLYCOSYLASE"/>
    <property type="match status" value="1"/>
</dbReference>
<comment type="catalytic activity">
    <reaction evidence="1">
        <text>Hydrolysis of alkylated DNA, releasing 3-methyladenine, 3-methylguanine, 7-methylguanine and 7-methyladenine.</text>
        <dbReference type="EC" id="3.2.2.21"/>
    </reaction>
</comment>
<dbReference type="GO" id="GO:0006307">
    <property type="term" value="P:DNA alkylation repair"/>
    <property type="evidence" value="ECO:0007669"/>
    <property type="project" value="TreeGrafter"/>
</dbReference>
<dbReference type="GO" id="GO:0043916">
    <property type="term" value="F:DNA-7-methylguanine glycosylase activity"/>
    <property type="evidence" value="ECO:0007669"/>
    <property type="project" value="TreeGrafter"/>
</dbReference>
<comment type="caution">
    <text evidence="6">The sequence shown here is derived from an EMBL/GenBank/DDBJ whole genome shotgun (WGS) entry which is preliminary data.</text>
</comment>
<dbReference type="GO" id="GO:0006285">
    <property type="term" value="P:base-excision repair, AP site formation"/>
    <property type="evidence" value="ECO:0007669"/>
    <property type="project" value="TreeGrafter"/>
</dbReference>
<evidence type="ECO:0000259" key="5">
    <source>
        <dbReference type="SMART" id="SM00478"/>
    </source>
</evidence>
<sequence>MCSLHPEIAVFYMKSKQSFKNASGFGLGASHLRWSLDHLAGGDADLADHVQQWGYPPERRSPGGFAALLRIVIGQQLSVKAAATIAARVEALMPDGLTPAGFLNADEASLRAAGLSGAKVIYGRGLARAVYDGAFDPAALAVMPDDKVTAEITALKGFGIWSARMYLMFSLGRPDIWPADDLGVREGLRRLRRLEARPSIKEAEAMGAGWAPYRSSVALFCWHILNNAPLKAGD</sequence>
<feature type="domain" description="HhH-GPD" evidence="5">
    <location>
        <begin position="73"/>
        <end position="226"/>
    </location>
</feature>
<evidence type="ECO:0000256" key="4">
    <source>
        <dbReference type="ARBA" id="ARBA00023204"/>
    </source>
</evidence>
<dbReference type="PANTHER" id="PTHR43003">
    <property type="entry name" value="DNA-3-METHYLADENINE GLYCOSYLASE"/>
    <property type="match status" value="1"/>
</dbReference>
<dbReference type="CDD" id="cd00056">
    <property type="entry name" value="ENDO3c"/>
    <property type="match status" value="1"/>
</dbReference>
<keyword evidence="4" id="KW-0234">DNA repair</keyword>
<reference evidence="6 7" key="1">
    <citation type="submission" date="2019-09" db="EMBL/GenBank/DDBJ databases">
        <title>NBRP : Genome information of microbial organism related human and environment.</title>
        <authorList>
            <person name="Hattori M."/>
            <person name="Oshima K."/>
            <person name="Inaba H."/>
            <person name="Suda W."/>
            <person name="Sakamoto M."/>
            <person name="Iino T."/>
            <person name="Kitahara M."/>
            <person name="Oshida Y."/>
            <person name="Iida T."/>
            <person name="Kudo T."/>
            <person name="Itoh T."/>
            <person name="Ohkuma M."/>
        </authorList>
    </citation>
    <scope>NUCLEOTIDE SEQUENCE [LARGE SCALE GENOMIC DNA]</scope>
    <source>
        <strain evidence="6 7">Q-1</strain>
    </source>
</reference>
<keyword evidence="3" id="KW-0227">DNA damage</keyword>
<evidence type="ECO:0000256" key="1">
    <source>
        <dbReference type="ARBA" id="ARBA00000086"/>
    </source>
</evidence>
<protein>
    <recommendedName>
        <fullName evidence="2">DNA-3-methyladenine glycosylase II</fullName>
        <ecNumber evidence="2">3.2.2.21</ecNumber>
    </recommendedName>
</protein>
<accession>A0A5A7NAM4</accession>
<evidence type="ECO:0000313" key="7">
    <source>
        <dbReference type="Proteomes" id="UP000324996"/>
    </source>
</evidence>
<dbReference type="GO" id="GO:0032993">
    <property type="term" value="C:protein-DNA complex"/>
    <property type="evidence" value="ECO:0007669"/>
    <property type="project" value="TreeGrafter"/>
</dbReference>
<dbReference type="InterPro" id="IPR003265">
    <property type="entry name" value="HhH-GPD_domain"/>
</dbReference>
<dbReference type="GO" id="GO:0005737">
    <property type="term" value="C:cytoplasm"/>
    <property type="evidence" value="ECO:0007669"/>
    <property type="project" value="TreeGrafter"/>
</dbReference>
<dbReference type="SMART" id="SM00478">
    <property type="entry name" value="ENDO3c"/>
    <property type="match status" value="1"/>
</dbReference>
<proteinExistence type="predicted"/>
<dbReference type="GO" id="GO:0032131">
    <property type="term" value="F:alkylated DNA binding"/>
    <property type="evidence" value="ECO:0007669"/>
    <property type="project" value="TreeGrafter"/>
</dbReference>
<keyword evidence="7" id="KW-1185">Reference proteome</keyword>
<gene>
    <name evidence="6" type="ORF">JCM17846_31250</name>
</gene>
<dbReference type="GO" id="GO:0008725">
    <property type="term" value="F:DNA-3-methyladenine glycosylase activity"/>
    <property type="evidence" value="ECO:0007669"/>
    <property type="project" value="TreeGrafter"/>
</dbReference>
<dbReference type="Gene3D" id="1.10.1670.40">
    <property type="match status" value="1"/>
</dbReference>
<dbReference type="Proteomes" id="UP000324996">
    <property type="component" value="Unassembled WGS sequence"/>
</dbReference>
<dbReference type="Gene3D" id="1.10.340.30">
    <property type="entry name" value="Hypothetical protein, domain 2"/>
    <property type="match status" value="1"/>
</dbReference>
<dbReference type="EC" id="3.2.2.21" evidence="2"/>
<evidence type="ECO:0000313" key="6">
    <source>
        <dbReference type="EMBL" id="GER05443.1"/>
    </source>
</evidence>
<evidence type="ECO:0000256" key="2">
    <source>
        <dbReference type="ARBA" id="ARBA00012000"/>
    </source>
</evidence>
<dbReference type="Pfam" id="PF00730">
    <property type="entry name" value="HhH-GPD"/>
    <property type="match status" value="1"/>
</dbReference>
<name>A0A5A7NAM4_9PROT</name>
<dbReference type="InterPro" id="IPR051912">
    <property type="entry name" value="Alkylbase_DNA_Glycosylase/TA"/>
</dbReference>
<dbReference type="EMBL" id="BKCN01000025">
    <property type="protein sequence ID" value="GER05443.1"/>
    <property type="molecule type" value="Genomic_DNA"/>
</dbReference>
<dbReference type="SUPFAM" id="SSF48150">
    <property type="entry name" value="DNA-glycosylase"/>
    <property type="match status" value="1"/>
</dbReference>
<evidence type="ECO:0000256" key="3">
    <source>
        <dbReference type="ARBA" id="ARBA00022763"/>
    </source>
</evidence>
<organism evidence="6 7">
    <name type="scientific">Iodidimonas nitroreducens</name>
    <dbReference type="NCBI Taxonomy" id="1236968"/>
    <lineage>
        <taxon>Bacteria</taxon>
        <taxon>Pseudomonadati</taxon>
        <taxon>Pseudomonadota</taxon>
        <taxon>Alphaproteobacteria</taxon>
        <taxon>Iodidimonadales</taxon>
        <taxon>Iodidimonadaceae</taxon>
        <taxon>Iodidimonas</taxon>
    </lineage>
</organism>
<dbReference type="AlphaFoldDB" id="A0A5A7NAM4"/>
<dbReference type="InterPro" id="IPR011257">
    <property type="entry name" value="DNA_glycosylase"/>
</dbReference>